<dbReference type="InterPro" id="IPR023152">
    <property type="entry name" value="RasGAP_CS"/>
</dbReference>
<dbReference type="InterPro" id="IPR039360">
    <property type="entry name" value="Ras_GTPase"/>
</dbReference>
<name>A0AA35RPP4_GEOBA</name>
<dbReference type="InterPro" id="IPR008936">
    <property type="entry name" value="Rho_GTPase_activation_prot"/>
</dbReference>
<accession>A0AA35RPP4</accession>
<dbReference type="Pfam" id="PF00616">
    <property type="entry name" value="RasGAP"/>
    <property type="match status" value="2"/>
</dbReference>
<keyword evidence="1" id="KW-0343">GTPase activation</keyword>
<dbReference type="SMART" id="SM00323">
    <property type="entry name" value="RasGAP"/>
    <property type="match status" value="1"/>
</dbReference>
<dbReference type="GO" id="GO:0005096">
    <property type="term" value="F:GTPase activator activity"/>
    <property type="evidence" value="ECO:0007669"/>
    <property type="project" value="UniProtKB-KW"/>
</dbReference>
<sequence>MQVPCIFDESYLFQDLPLSTTSFSVELLSASKRAYIKDSSIGRVTIQLSDMPNGQDDDKWHHLMTKGSRTAQGSLRLVANFKHEMIFPIEEYTSLKELLLSDNLTVIEALATVCKDHHAELACALIQIFCHYNRVLPIVNACLAKSIKKEENVATLFRASTLATMLMDQLMKLTAMDYLHSVLREPIQRIADLRDSCELDPSKLPRGTDLTPHLHLMEVQLQNILVSIFTSVDSCPLHLRYIFHCLQDRVVQKWPTDGTVRTRAVSGFLFLRLICPALINPLHFNLLSCNPSEASQRTLKLVAKAVQNLANLVEFKSKEPFMTSLNPFITRHRADMIKFIDNLSQGSNALQV</sequence>
<comment type="caution">
    <text evidence="3">The sequence shown here is derived from an EMBL/GenBank/DDBJ whole genome shotgun (WGS) entry which is preliminary data.</text>
</comment>
<dbReference type="Gene3D" id="1.10.506.10">
    <property type="entry name" value="GTPase Activation - p120gap, domain 1"/>
    <property type="match status" value="2"/>
</dbReference>
<dbReference type="AlphaFoldDB" id="A0AA35RPP4"/>
<evidence type="ECO:0000313" key="3">
    <source>
        <dbReference type="EMBL" id="CAI8014992.1"/>
    </source>
</evidence>
<keyword evidence="4" id="KW-1185">Reference proteome</keyword>
<feature type="domain" description="Ras-GAP" evidence="2">
    <location>
        <begin position="117"/>
        <end position="311"/>
    </location>
</feature>
<dbReference type="InterPro" id="IPR035892">
    <property type="entry name" value="C2_domain_sf"/>
</dbReference>
<reference evidence="3" key="1">
    <citation type="submission" date="2023-03" db="EMBL/GenBank/DDBJ databases">
        <authorList>
            <person name="Steffen K."/>
            <person name="Cardenas P."/>
        </authorList>
    </citation>
    <scope>NUCLEOTIDE SEQUENCE</scope>
</reference>
<dbReference type="PROSITE" id="PS00509">
    <property type="entry name" value="RAS_GTPASE_ACTIV_1"/>
    <property type="match status" value="1"/>
</dbReference>
<dbReference type="SUPFAM" id="SSF49562">
    <property type="entry name" value="C2 domain (Calcium/lipid-binding domain, CaLB)"/>
    <property type="match status" value="1"/>
</dbReference>
<evidence type="ECO:0000313" key="4">
    <source>
        <dbReference type="Proteomes" id="UP001174909"/>
    </source>
</evidence>
<dbReference type="InterPro" id="IPR001936">
    <property type="entry name" value="RasGAP_dom"/>
</dbReference>
<organism evidence="3 4">
    <name type="scientific">Geodia barretti</name>
    <name type="common">Barrett's horny sponge</name>
    <dbReference type="NCBI Taxonomy" id="519541"/>
    <lineage>
        <taxon>Eukaryota</taxon>
        <taxon>Metazoa</taxon>
        <taxon>Porifera</taxon>
        <taxon>Demospongiae</taxon>
        <taxon>Heteroscleromorpha</taxon>
        <taxon>Tetractinellida</taxon>
        <taxon>Astrophorina</taxon>
        <taxon>Geodiidae</taxon>
        <taxon>Geodia</taxon>
    </lineage>
</organism>
<dbReference type="Proteomes" id="UP001174909">
    <property type="component" value="Unassembled WGS sequence"/>
</dbReference>
<dbReference type="PANTHER" id="PTHR10194:SF146">
    <property type="entry name" value="RAS GTPASE-ACTIVATING PROTEIN 1"/>
    <property type="match status" value="1"/>
</dbReference>
<evidence type="ECO:0000259" key="2">
    <source>
        <dbReference type="PROSITE" id="PS50018"/>
    </source>
</evidence>
<gene>
    <name evidence="3" type="ORF">GBAR_LOCUS9345</name>
</gene>
<proteinExistence type="predicted"/>
<dbReference type="SUPFAM" id="SSF48350">
    <property type="entry name" value="GTPase activation domain, GAP"/>
    <property type="match status" value="1"/>
</dbReference>
<evidence type="ECO:0000256" key="1">
    <source>
        <dbReference type="ARBA" id="ARBA00022468"/>
    </source>
</evidence>
<protein>
    <submittedName>
        <fullName evidence="3">Ras GTPase-activating protein 1</fullName>
    </submittedName>
</protein>
<dbReference type="PANTHER" id="PTHR10194">
    <property type="entry name" value="RAS GTPASE-ACTIVATING PROTEINS"/>
    <property type="match status" value="1"/>
</dbReference>
<dbReference type="EMBL" id="CASHTH010001411">
    <property type="protein sequence ID" value="CAI8014992.1"/>
    <property type="molecule type" value="Genomic_DNA"/>
</dbReference>
<dbReference type="PROSITE" id="PS50018">
    <property type="entry name" value="RAS_GTPASE_ACTIV_2"/>
    <property type="match status" value="1"/>
</dbReference>